<proteinExistence type="predicted"/>
<evidence type="ECO:0000313" key="1">
    <source>
        <dbReference type="EMBL" id="VDP72347.1"/>
    </source>
</evidence>
<gene>
    <name evidence="1" type="ORF">SMTD_LOCUS16782</name>
</gene>
<evidence type="ECO:0000313" key="2">
    <source>
        <dbReference type="Proteomes" id="UP000269396"/>
    </source>
</evidence>
<dbReference type="AlphaFoldDB" id="A0A183PQZ6"/>
<protein>
    <submittedName>
        <fullName evidence="1">Uncharacterized protein</fullName>
    </submittedName>
</protein>
<dbReference type="STRING" id="31246.A0A183PQZ6"/>
<name>A0A183PQZ6_9TREM</name>
<organism evidence="1 2">
    <name type="scientific">Schistosoma mattheei</name>
    <dbReference type="NCBI Taxonomy" id="31246"/>
    <lineage>
        <taxon>Eukaryota</taxon>
        <taxon>Metazoa</taxon>
        <taxon>Spiralia</taxon>
        <taxon>Lophotrochozoa</taxon>
        <taxon>Platyhelminthes</taxon>
        <taxon>Trematoda</taxon>
        <taxon>Digenea</taxon>
        <taxon>Strigeidida</taxon>
        <taxon>Schistosomatoidea</taxon>
        <taxon>Schistosomatidae</taxon>
        <taxon>Schistosoma</taxon>
    </lineage>
</organism>
<dbReference type="EMBL" id="UZAL01037683">
    <property type="protein sequence ID" value="VDP72347.1"/>
    <property type="molecule type" value="Genomic_DNA"/>
</dbReference>
<accession>A0A183PQZ6</accession>
<sequence length="228" mass="25722">MELEKCNYSENQKKYEQKSISLDKLNDLNNEHIYDTVPFSSSSSRSSSSSLTKISSKKLHKILFDILNSQLSINSRLLLLIVSGTDIKTLHSDTLDVTKRQSNKMNLLNVSDQSMIKSNSYKSMSLTNNRLTSSEIVPTNETENNSSTNSLHNNNNNINSISPRLFPRQVTTANVILTKPSIMCSSSDSTKISKVQRQFRSSNNVSYIFSYINQIFVTLVNMTRSLCT</sequence>
<reference evidence="1 2" key="1">
    <citation type="submission" date="2018-11" db="EMBL/GenBank/DDBJ databases">
        <authorList>
            <consortium name="Pathogen Informatics"/>
        </authorList>
    </citation>
    <scope>NUCLEOTIDE SEQUENCE [LARGE SCALE GENOMIC DNA]</scope>
    <source>
        <strain>Denwood</strain>
        <strain evidence="2">Zambia</strain>
    </source>
</reference>
<keyword evidence="2" id="KW-1185">Reference proteome</keyword>
<dbReference type="Proteomes" id="UP000269396">
    <property type="component" value="Unassembled WGS sequence"/>
</dbReference>